<dbReference type="AlphaFoldDB" id="A0A8J7FJ22"/>
<dbReference type="GO" id="GO:0005886">
    <property type="term" value="C:plasma membrane"/>
    <property type="evidence" value="ECO:0007669"/>
    <property type="project" value="TreeGrafter"/>
</dbReference>
<comment type="caution">
    <text evidence="3">The sequence shown here is derived from an EMBL/GenBank/DDBJ whole genome shotgun (WGS) entry which is preliminary data.</text>
</comment>
<keyword evidence="4" id="KW-1185">Reference proteome</keyword>
<feature type="transmembrane region" description="Helical" evidence="2">
    <location>
        <begin position="343"/>
        <end position="363"/>
    </location>
</feature>
<dbReference type="EMBL" id="JADFUA010000001">
    <property type="protein sequence ID" value="MBE9608367.1"/>
    <property type="molecule type" value="Genomic_DNA"/>
</dbReference>
<dbReference type="Proteomes" id="UP000604481">
    <property type="component" value="Unassembled WGS sequence"/>
</dbReference>
<keyword evidence="2" id="KW-0812">Transmembrane</keyword>
<evidence type="ECO:0000256" key="1">
    <source>
        <dbReference type="SAM" id="MobiDB-lite"/>
    </source>
</evidence>
<feature type="transmembrane region" description="Helical" evidence="2">
    <location>
        <begin position="369"/>
        <end position="388"/>
    </location>
</feature>
<feature type="transmembrane region" description="Helical" evidence="2">
    <location>
        <begin position="400"/>
        <end position="416"/>
    </location>
</feature>
<organism evidence="3 4">
    <name type="scientific">Chitinilyticum piscinae</name>
    <dbReference type="NCBI Taxonomy" id="2866724"/>
    <lineage>
        <taxon>Bacteria</taxon>
        <taxon>Pseudomonadati</taxon>
        <taxon>Pseudomonadota</taxon>
        <taxon>Betaproteobacteria</taxon>
        <taxon>Neisseriales</taxon>
        <taxon>Chitinibacteraceae</taxon>
        <taxon>Chitinilyticum</taxon>
    </lineage>
</organism>
<dbReference type="PANTHER" id="PTHR30092">
    <property type="entry name" value="INNER MEMBRANE PROTEIN CRED"/>
    <property type="match status" value="1"/>
</dbReference>
<name>A0A8J7FJ22_9NEIS</name>
<dbReference type="Pfam" id="PF06123">
    <property type="entry name" value="CreD"/>
    <property type="match status" value="1"/>
</dbReference>
<sequence>MKLVWKILTCLALIVGLLVIMGAVRSLLNERQQRAAEVRQEIAQFSAGEQIINGPFLVIPYTETVATLKDITDSKGAVTATRWEESSNDMQLIIAPERFAADGKLSVEALRRGIFEAPVYDSALQLSGSFTLPDRSTLQRAPASNRERVSTRVGQPFIAMGISDVRGIRQLKGSAGSDITFEPGSGIDRLGSGVHAPLDWNGAAQELAFELKLQLAGTSQLLLQPVGKESSVQLAGNWPHPSFSGSYAPVSRQVNQQGFSARWQTSELATGGASASKSCTAENNEAAAVAHCGSESQLGLRLIDPVDRYVLNERTQKYAELFILLIFGAVFLMEVMKRLSVHPVQYALVGLSLAMFFLLTLSLSEHLRFAYAYWIAASASVALLGYYVSFMLAGWRRGSGFAAVLATLYGLLYGILQSEDMALLMGSLTLFGLLAAVMILTRKLDWSSLGGNDTPRPPRVRQQASLTPASAEAAPQSGN</sequence>
<feature type="transmembrane region" description="Helical" evidence="2">
    <location>
        <begin position="318"/>
        <end position="336"/>
    </location>
</feature>
<evidence type="ECO:0000256" key="2">
    <source>
        <dbReference type="SAM" id="Phobius"/>
    </source>
</evidence>
<keyword evidence="2" id="KW-1133">Transmembrane helix</keyword>
<evidence type="ECO:0000313" key="3">
    <source>
        <dbReference type="EMBL" id="MBE9608367.1"/>
    </source>
</evidence>
<dbReference type="NCBIfam" id="NF008712">
    <property type="entry name" value="PRK11715.1-1"/>
    <property type="match status" value="1"/>
</dbReference>
<dbReference type="PANTHER" id="PTHR30092:SF0">
    <property type="entry name" value="INNER MEMBRANE PROTEIN CRED"/>
    <property type="match status" value="1"/>
</dbReference>
<dbReference type="RefSeq" id="WP_194114857.1">
    <property type="nucleotide sequence ID" value="NZ_JADFUA010000001.1"/>
</dbReference>
<reference evidence="3 4" key="1">
    <citation type="submission" date="2020-10" db="EMBL/GenBank/DDBJ databases">
        <title>The genome sequence of Chitinilyticum litopenaei 4Y14.</title>
        <authorList>
            <person name="Liu Y."/>
        </authorList>
    </citation>
    <scope>NUCLEOTIDE SEQUENCE [LARGE SCALE GENOMIC DNA]</scope>
    <source>
        <strain evidence="3 4">4Y14</strain>
    </source>
</reference>
<proteinExistence type="predicted"/>
<dbReference type="PIRSF" id="PIRSF004548">
    <property type="entry name" value="CreD"/>
    <property type="match status" value="1"/>
</dbReference>
<feature type="region of interest" description="Disordered" evidence="1">
    <location>
        <begin position="450"/>
        <end position="479"/>
    </location>
</feature>
<keyword evidence="2" id="KW-0472">Membrane</keyword>
<gene>
    <name evidence="3" type="primary">creD</name>
    <name evidence="3" type="ORF">INR99_03300</name>
</gene>
<evidence type="ECO:0000313" key="4">
    <source>
        <dbReference type="Proteomes" id="UP000604481"/>
    </source>
</evidence>
<accession>A0A8J7FJ22</accession>
<dbReference type="InterPro" id="IPR010364">
    <property type="entry name" value="Uncharacterised_IM_CreD"/>
</dbReference>
<feature type="transmembrane region" description="Helical" evidence="2">
    <location>
        <begin position="422"/>
        <end position="440"/>
    </location>
</feature>
<protein>
    <submittedName>
        <fullName evidence="3">Cell envelope integrity protein CreD</fullName>
    </submittedName>
</protein>